<reference evidence="1 2" key="1">
    <citation type="journal article" date="2014" name="Int. J. Syst. Evol. Microbiol.">
        <title>Complete genome sequence of Corynebacterium casei LMG S-19264T (=DSM 44701T), isolated from a smear-ripened cheese.</title>
        <authorList>
            <consortium name="US DOE Joint Genome Institute (JGI-PGF)"/>
            <person name="Walter F."/>
            <person name="Albersmeier A."/>
            <person name="Kalinowski J."/>
            <person name="Ruckert C."/>
        </authorList>
    </citation>
    <scope>NUCLEOTIDE SEQUENCE [LARGE SCALE GENOMIC DNA]</scope>
    <source>
        <strain evidence="1 2">KCTC 12285</strain>
    </source>
</reference>
<accession>A0A918JUP9</accession>
<organism evidence="1 2">
    <name type="scientific">Aquimarina muelleri</name>
    <dbReference type="NCBI Taxonomy" id="279356"/>
    <lineage>
        <taxon>Bacteria</taxon>
        <taxon>Pseudomonadati</taxon>
        <taxon>Bacteroidota</taxon>
        <taxon>Flavobacteriia</taxon>
        <taxon>Flavobacteriales</taxon>
        <taxon>Flavobacteriaceae</taxon>
        <taxon>Aquimarina</taxon>
    </lineage>
</organism>
<gene>
    <name evidence="1" type="ORF">GCM10007384_11430</name>
</gene>
<proteinExistence type="predicted"/>
<protein>
    <submittedName>
        <fullName evidence="1">Uncharacterized protein</fullName>
    </submittedName>
</protein>
<evidence type="ECO:0000313" key="2">
    <source>
        <dbReference type="Proteomes" id="UP000601108"/>
    </source>
</evidence>
<dbReference type="EMBL" id="BMWS01000005">
    <property type="protein sequence ID" value="GGX11316.1"/>
    <property type="molecule type" value="Genomic_DNA"/>
</dbReference>
<comment type="caution">
    <text evidence="1">The sequence shown here is derived from an EMBL/GenBank/DDBJ whole genome shotgun (WGS) entry which is preliminary data.</text>
</comment>
<sequence length="52" mass="6028">MGNNNVVIREDSRDFSFIDINIVLTFNIVPHTKILANNKVVIFNSFFFHSKT</sequence>
<name>A0A918JUP9_9FLAO</name>
<dbReference type="Proteomes" id="UP000601108">
    <property type="component" value="Unassembled WGS sequence"/>
</dbReference>
<evidence type="ECO:0000313" key="1">
    <source>
        <dbReference type="EMBL" id="GGX11316.1"/>
    </source>
</evidence>
<dbReference type="AlphaFoldDB" id="A0A918JUP9"/>
<keyword evidence="2" id="KW-1185">Reference proteome</keyword>